<sequence length="118" mass="13574">MLLNNTGINKVFLVGQIEKEPRLHKNQDKEDELYFTLATTEQIKKGNDYIEHIELHSVKVPVTHSCMSNVTLTKGQLLHVAGKIQTKMWVDDLKVKRYKTEILVLQLEVLTTTPVPTY</sequence>
<dbReference type="SUPFAM" id="SSF50249">
    <property type="entry name" value="Nucleic acid-binding proteins"/>
    <property type="match status" value="1"/>
</dbReference>
<dbReference type="NCBIfam" id="TIGR00621">
    <property type="entry name" value="ssb"/>
    <property type="match status" value="1"/>
</dbReference>
<evidence type="ECO:0000313" key="4">
    <source>
        <dbReference type="EMBL" id="QJD96690.1"/>
    </source>
</evidence>
<dbReference type="GO" id="GO:0003697">
    <property type="term" value="F:single-stranded DNA binding"/>
    <property type="evidence" value="ECO:0007669"/>
    <property type="project" value="InterPro"/>
</dbReference>
<evidence type="ECO:0000256" key="2">
    <source>
        <dbReference type="PROSITE-ProRule" id="PRU00252"/>
    </source>
</evidence>
<dbReference type="KEGG" id="mrob:HH214_12805"/>
<accession>A0A7L5DZZ6</accession>
<name>A0A7L5DZZ6_9SPHI</name>
<keyword evidence="5" id="KW-1185">Reference proteome</keyword>
<dbReference type="AlphaFoldDB" id="A0A7L5DZZ6"/>
<dbReference type="CDD" id="cd04496">
    <property type="entry name" value="SSB_OBF"/>
    <property type="match status" value="1"/>
</dbReference>
<dbReference type="InterPro" id="IPR000424">
    <property type="entry name" value="Primosome_PriB/ssb"/>
</dbReference>
<dbReference type="RefSeq" id="WP_169608224.1">
    <property type="nucleotide sequence ID" value="NZ_CP051682.1"/>
</dbReference>
<dbReference type="InterPro" id="IPR012340">
    <property type="entry name" value="NA-bd_OB-fold"/>
</dbReference>
<organism evidence="4 5">
    <name type="scientific">Mucilaginibacter robiniae</name>
    <dbReference type="NCBI Taxonomy" id="2728022"/>
    <lineage>
        <taxon>Bacteria</taxon>
        <taxon>Pseudomonadati</taxon>
        <taxon>Bacteroidota</taxon>
        <taxon>Sphingobacteriia</taxon>
        <taxon>Sphingobacteriales</taxon>
        <taxon>Sphingobacteriaceae</taxon>
        <taxon>Mucilaginibacter</taxon>
    </lineage>
</organism>
<dbReference type="PROSITE" id="PS50935">
    <property type="entry name" value="SSB"/>
    <property type="match status" value="1"/>
</dbReference>
<proteinExistence type="predicted"/>
<evidence type="ECO:0000256" key="1">
    <source>
        <dbReference type="ARBA" id="ARBA00023125"/>
    </source>
</evidence>
<dbReference type="Proteomes" id="UP000503278">
    <property type="component" value="Chromosome"/>
</dbReference>
<dbReference type="GO" id="GO:0006260">
    <property type="term" value="P:DNA replication"/>
    <property type="evidence" value="ECO:0007669"/>
    <property type="project" value="InterPro"/>
</dbReference>
<dbReference type="Gene3D" id="2.40.50.140">
    <property type="entry name" value="Nucleic acid-binding proteins"/>
    <property type="match status" value="1"/>
</dbReference>
<dbReference type="InterPro" id="IPR011344">
    <property type="entry name" value="ssDNA-bd"/>
</dbReference>
<reference evidence="4 5" key="1">
    <citation type="submission" date="2020-04" db="EMBL/GenBank/DDBJ databases">
        <title>Genome sequencing of novel species.</title>
        <authorList>
            <person name="Heo J."/>
            <person name="Kim S.-J."/>
            <person name="Kim J.-S."/>
            <person name="Hong S.-B."/>
            <person name="Kwon S.-W."/>
        </authorList>
    </citation>
    <scope>NUCLEOTIDE SEQUENCE [LARGE SCALE GENOMIC DNA]</scope>
    <source>
        <strain evidence="4 5">F39-2</strain>
    </source>
</reference>
<evidence type="ECO:0000256" key="3">
    <source>
        <dbReference type="RuleBase" id="RU000524"/>
    </source>
</evidence>
<keyword evidence="1 2" id="KW-0238">DNA-binding</keyword>
<dbReference type="EMBL" id="CP051682">
    <property type="protein sequence ID" value="QJD96690.1"/>
    <property type="molecule type" value="Genomic_DNA"/>
</dbReference>
<gene>
    <name evidence="4" type="ORF">HH214_12805</name>
</gene>
<protein>
    <recommendedName>
        <fullName evidence="3">Single-stranded DNA-binding protein</fullName>
    </recommendedName>
</protein>
<evidence type="ECO:0000313" key="5">
    <source>
        <dbReference type="Proteomes" id="UP000503278"/>
    </source>
</evidence>
<dbReference type="Pfam" id="PF00436">
    <property type="entry name" value="SSB"/>
    <property type="match status" value="1"/>
</dbReference>